<dbReference type="PANTHER" id="PTHR10587:SF133">
    <property type="entry name" value="CHITIN DEACETYLASE 1-RELATED"/>
    <property type="match status" value="1"/>
</dbReference>
<evidence type="ECO:0000256" key="1">
    <source>
        <dbReference type="ARBA" id="ARBA00022723"/>
    </source>
</evidence>
<name>A0A1I7HAT2_9FLAO</name>
<dbReference type="InterPro" id="IPR011330">
    <property type="entry name" value="Glyco_hydro/deAcase_b/a-brl"/>
</dbReference>
<keyword evidence="2" id="KW-0378">Hydrolase</keyword>
<reference evidence="4 5" key="1">
    <citation type="submission" date="2016-10" db="EMBL/GenBank/DDBJ databases">
        <authorList>
            <person name="de Groot N.N."/>
        </authorList>
    </citation>
    <scope>NUCLEOTIDE SEQUENCE [LARGE SCALE GENOMIC DNA]</scope>
    <source>
        <strain evidence="4 5">CGMCC 1.12333</strain>
    </source>
</reference>
<dbReference type="Gene3D" id="3.20.20.370">
    <property type="entry name" value="Glycoside hydrolase/deacetylase"/>
    <property type="match status" value="1"/>
</dbReference>
<accession>A0A1I7HAT2</accession>
<proteinExistence type="predicted"/>
<gene>
    <name evidence="4" type="ORF">SAMN05216480_10853</name>
</gene>
<dbReference type="Proteomes" id="UP000199138">
    <property type="component" value="Unassembled WGS sequence"/>
</dbReference>
<sequence>MLFVKTPQFLKKIIPSVTWDIPTTEKVVYLTFDDGPTPEITEWVLDQLALFNAKATFFCIGKNIDANPKIFRKILSEGHSVGNHTYNHMNAWKTNKRIYLENSFKTENSILKLHPHFKSKKLFRPPYGKFTPSILKRLRKENYQVVGWDIITEDYDKNRTPSKVLLNVTKNITPGSIIVFHDSVKAFKNLEEVLPKTLTFLEKEGYVMKSI</sequence>
<dbReference type="STRING" id="1224947.SAMN05216480_10853"/>
<dbReference type="EMBL" id="FPBK01000008">
    <property type="protein sequence ID" value="SFU57797.1"/>
    <property type="molecule type" value="Genomic_DNA"/>
</dbReference>
<dbReference type="GO" id="GO:0046872">
    <property type="term" value="F:metal ion binding"/>
    <property type="evidence" value="ECO:0007669"/>
    <property type="project" value="UniProtKB-KW"/>
</dbReference>
<dbReference type="PANTHER" id="PTHR10587">
    <property type="entry name" value="GLYCOSYL TRANSFERASE-RELATED"/>
    <property type="match status" value="1"/>
</dbReference>
<dbReference type="CDD" id="cd10917">
    <property type="entry name" value="CE4_NodB_like_6s_7s"/>
    <property type="match status" value="1"/>
</dbReference>
<keyword evidence="1" id="KW-0479">Metal-binding</keyword>
<evidence type="ECO:0000313" key="5">
    <source>
        <dbReference type="Proteomes" id="UP000199138"/>
    </source>
</evidence>
<organism evidence="4 5">
    <name type="scientific">Pustulibacterium marinum</name>
    <dbReference type="NCBI Taxonomy" id="1224947"/>
    <lineage>
        <taxon>Bacteria</taxon>
        <taxon>Pseudomonadati</taxon>
        <taxon>Bacteroidota</taxon>
        <taxon>Flavobacteriia</taxon>
        <taxon>Flavobacteriales</taxon>
        <taxon>Flavobacteriaceae</taxon>
        <taxon>Pustulibacterium</taxon>
    </lineage>
</organism>
<dbReference type="SUPFAM" id="SSF88713">
    <property type="entry name" value="Glycoside hydrolase/deacetylase"/>
    <property type="match status" value="1"/>
</dbReference>
<dbReference type="InterPro" id="IPR002509">
    <property type="entry name" value="NODB_dom"/>
</dbReference>
<dbReference type="AlphaFoldDB" id="A0A1I7HAT2"/>
<dbReference type="GO" id="GO:0016810">
    <property type="term" value="F:hydrolase activity, acting on carbon-nitrogen (but not peptide) bonds"/>
    <property type="evidence" value="ECO:0007669"/>
    <property type="project" value="InterPro"/>
</dbReference>
<dbReference type="Pfam" id="PF01522">
    <property type="entry name" value="Polysacc_deac_1"/>
    <property type="match status" value="1"/>
</dbReference>
<dbReference type="GO" id="GO:0005975">
    <property type="term" value="P:carbohydrate metabolic process"/>
    <property type="evidence" value="ECO:0007669"/>
    <property type="project" value="InterPro"/>
</dbReference>
<dbReference type="PROSITE" id="PS51677">
    <property type="entry name" value="NODB"/>
    <property type="match status" value="1"/>
</dbReference>
<evidence type="ECO:0000256" key="2">
    <source>
        <dbReference type="ARBA" id="ARBA00022801"/>
    </source>
</evidence>
<dbReference type="GO" id="GO:0016020">
    <property type="term" value="C:membrane"/>
    <property type="evidence" value="ECO:0007669"/>
    <property type="project" value="TreeGrafter"/>
</dbReference>
<dbReference type="OrthoDB" id="9812065at2"/>
<dbReference type="RefSeq" id="WP_093025284.1">
    <property type="nucleotide sequence ID" value="NZ_FPBK01000008.1"/>
</dbReference>
<evidence type="ECO:0000313" key="4">
    <source>
        <dbReference type="EMBL" id="SFU57797.1"/>
    </source>
</evidence>
<keyword evidence="5" id="KW-1185">Reference proteome</keyword>
<evidence type="ECO:0000259" key="3">
    <source>
        <dbReference type="PROSITE" id="PS51677"/>
    </source>
</evidence>
<protein>
    <submittedName>
        <fullName evidence="4">Peptidoglycan/xylan/chitin deacetylase, PgdA/CDA1 family</fullName>
    </submittedName>
</protein>
<feature type="domain" description="NodB homology" evidence="3">
    <location>
        <begin position="26"/>
        <end position="209"/>
    </location>
</feature>
<dbReference type="InterPro" id="IPR050248">
    <property type="entry name" value="Polysacc_deacetylase_ArnD"/>
</dbReference>